<dbReference type="GO" id="GO:0044550">
    <property type="term" value="P:secondary metabolite biosynthetic process"/>
    <property type="evidence" value="ECO:0007669"/>
    <property type="project" value="UniProtKB-ARBA"/>
</dbReference>
<gene>
    <name evidence="6" type="primary">dhbF_1</name>
    <name evidence="6" type="ORF">NCTC1542_01632</name>
</gene>
<dbReference type="InterPro" id="IPR020806">
    <property type="entry name" value="PKS_PP-bd"/>
</dbReference>
<reference evidence="6 7" key="1">
    <citation type="submission" date="2018-06" db="EMBL/GenBank/DDBJ databases">
        <authorList>
            <consortium name="Pathogen Informatics"/>
            <person name="Doyle S."/>
        </authorList>
    </citation>
    <scope>NUCLEOTIDE SEQUENCE [LARGE SCALE GENOMIC DNA]</scope>
    <source>
        <strain evidence="6 7">NCTC1542</strain>
    </source>
</reference>
<dbReference type="InterPro" id="IPR010071">
    <property type="entry name" value="AA_adenyl_dom"/>
</dbReference>
<evidence type="ECO:0000256" key="1">
    <source>
        <dbReference type="ARBA" id="ARBA00001957"/>
    </source>
</evidence>
<dbReference type="Pfam" id="PF00550">
    <property type="entry name" value="PP-binding"/>
    <property type="match status" value="1"/>
</dbReference>
<keyword evidence="3" id="KW-0596">Phosphopantetheine</keyword>
<dbReference type="InterPro" id="IPR001242">
    <property type="entry name" value="Condensation_dom"/>
</dbReference>
<organism evidence="6 7">
    <name type="scientific">Mycolicibacterium fortuitum</name>
    <name type="common">Mycobacterium fortuitum</name>
    <dbReference type="NCBI Taxonomy" id="1766"/>
    <lineage>
        <taxon>Bacteria</taxon>
        <taxon>Bacillati</taxon>
        <taxon>Actinomycetota</taxon>
        <taxon>Actinomycetes</taxon>
        <taxon>Mycobacteriales</taxon>
        <taxon>Mycobacteriaceae</taxon>
        <taxon>Mycolicibacterium</taxon>
    </lineage>
</organism>
<dbReference type="InterPro" id="IPR025110">
    <property type="entry name" value="AMP-bd_C"/>
</dbReference>
<dbReference type="AlphaFoldDB" id="A0A378U9L4"/>
<dbReference type="GO" id="GO:0005829">
    <property type="term" value="C:cytosol"/>
    <property type="evidence" value="ECO:0007669"/>
    <property type="project" value="TreeGrafter"/>
</dbReference>
<dbReference type="InterPro" id="IPR036736">
    <property type="entry name" value="ACP-like_sf"/>
</dbReference>
<protein>
    <submittedName>
        <fullName evidence="6">D-alanine--poly(Phosphoribitol) ligase, subunit 1</fullName>
    </submittedName>
</protein>
<dbReference type="PANTHER" id="PTHR45527">
    <property type="entry name" value="NONRIBOSOMAL PEPTIDE SYNTHETASE"/>
    <property type="match status" value="1"/>
</dbReference>
<dbReference type="GO" id="GO:0008610">
    <property type="term" value="P:lipid biosynthetic process"/>
    <property type="evidence" value="ECO:0007669"/>
    <property type="project" value="UniProtKB-ARBA"/>
</dbReference>
<dbReference type="EMBL" id="UGQY01000001">
    <property type="protein sequence ID" value="STZ74084.1"/>
    <property type="molecule type" value="Genomic_DNA"/>
</dbReference>
<dbReference type="UniPathway" id="UPA00011"/>
<dbReference type="Gene3D" id="3.40.50.1820">
    <property type="entry name" value="alpha/beta hydrolase"/>
    <property type="match status" value="1"/>
</dbReference>
<dbReference type="SUPFAM" id="SSF56801">
    <property type="entry name" value="Acetyl-CoA synthetase-like"/>
    <property type="match status" value="1"/>
</dbReference>
<dbReference type="PROSITE" id="PS00455">
    <property type="entry name" value="AMP_BINDING"/>
    <property type="match status" value="1"/>
</dbReference>
<dbReference type="FunFam" id="3.40.50.12780:FF:000012">
    <property type="entry name" value="Non-ribosomal peptide synthetase"/>
    <property type="match status" value="1"/>
</dbReference>
<evidence type="ECO:0000256" key="2">
    <source>
        <dbReference type="ARBA" id="ARBA00006432"/>
    </source>
</evidence>
<evidence type="ECO:0000256" key="3">
    <source>
        <dbReference type="ARBA" id="ARBA00022450"/>
    </source>
</evidence>
<proteinExistence type="inferred from homology"/>
<evidence type="ECO:0000313" key="7">
    <source>
        <dbReference type="Proteomes" id="UP000255389"/>
    </source>
</evidence>
<dbReference type="PANTHER" id="PTHR45527:SF14">
    <property type="entry name" value="PLIPASTATIN SYNTHASE SUBUNIT B"/>
    <property type="match status" value="1"/>
</dbReference>
<dbReference type="GO" id="GO:0043041">
    <property type="term" value="P:amino acid activation for nonribosomal peptide biosynthetic process"/>
    <property type="evidence" value="ECO:0007669"/>
    <property type="project" value="TreeGrafter"/>
</dbReference>
<dbReference type="CDD" id="cd17643">
    <property type="entry name" value="A_NRPS_Cytc1-like"/>
    <property type="match status" value="1"/>
</dbReference>
<dbReference type="Pfam" id="PF00668">
    <property type="entry name" value="Condensation"/>
    <property type="match status" value="1"/>
</dbReference>
<dbReference type="PROSITE" id="PS00012">
    <property type="entry name" value="PHOSPHOPANTETHEINE"/>
    <property type="match status" value="1"/>
</dbReference>
<dbReference type="Gene3D" id="3.30.559.30">
    <property type="entry name" value="Nonribosomal peptide synthetase, condensation domain"/>
    <property type="match status" value="1"/>
</dbReference>
<feature type="domain" description="Carrier" evidence="5">
    <location>
        <begin position="929"/>
        <end position="1003"/>
    </location>
</feature>
<keyword evidence="6" id="KW-0436">Ligase</keyword>
<comment type="similarity">
    <text evidence="2">Belongs to the ATP-dependent AMP-binding enzyme family.</text>
</comment>
<dbReference type="GO" id="GO:0016874">
    <property type="term" value="F:ligase activity"/>
    <property type="evidence" value="ECO:0007669"/>
    <property type="project" value="UniProtKB-KW"/>
</dbReference>
<dbReference type="InterPro" id="IPR029058">
    <property type="entry name" value="AB_hydrolase_fold"/>
</dbReference>
<dbReference type="SUPFAM" id="SSF47336">
    <property type="entry name" value="ACP-like"/>
    <property type="match status" value="1"/>
</dbReference>
<accession>A0A378U9L4</accession>
<sequence length="1114" mass="119318">MLARLDGAIEHGVLEQAIRHVVGEAEPLRASFSEVDGQVLQTLVDYPDVELARHDLTQSTDPVQDVYRVIATIRQTPMPLDGPLFKFALLQTKAEEFYFFVCCHHIAIDGIGMGLVCHQIAAAYTAIAAGEPMPPAIFGSLKSLIDCESDYEATDDYRDDKAYWSENVPPESEPHHVPASAVANQPLEYVPSAPVQLDQSVVGRARELSKALGVRRASVIAAAYALLVHGETGGTEVVLDFPVSRRVRPEVLTVPGMVSGVVPLILRTSPQSTVAEFCQHVDRRIREAMRHQRFPLREIENKTRFQGTGQPSTRAAINFIPTIPVADFAGTPGSGTATHTGLVDQFGLVFLKEDEDLYLSITGVGQLFAGCDARDLADRFELVLTAMTADPARSLSTIDIGHELKELDEWGNRAVLGRPIPPARSIPALFAEQVARDPGAIAVRFGDSSMSYRGLDSAANRLAHLLIERGVGPGQRVALLFPRSIEAIVAIFAVLKTGAAYVPIDPSVPDARLDFVLSDAGAVVAVTTANLMDRVSARGLTVIDIHDRAVYGRPDTPVSVSPELDDIAYLIYTSGTTGVPKGVAVPHGNVTGLLSAIDGVVDLSPGQVWTQCHSLAFDFSVWEIFGALLHGGRLVVVGESVTRSAEELHALLVDERVSVLSQTPSAFYALAAVDTAGPENRLALEAVVFGGEALEPARLKSWLTEHPVLPRLINMYGITETTVHASFREITAGDVGGVGSPIGVPLDHLAFFVLDGWLRPAPVGVVGELYVAGAGLGYGYVGRTGLSSTRFVACPFGLAGGRMYRTGDLVCWGADGQLQYVGRADEQVKIRGHRIELGEIQSALMALDGVDQAVVIAREDRPGDKRLVGYLTGTADPVECRVALSEKLPSYMVPTAVVALDEFPLTVNGKLDKKALPAPEFREVDDRRAPSTPVEEILAGIYAEILGLDRVGVDASFFELGGDSILSMQVASRARAAGLVCRPRDIFVQQTVARLAQVVETTGIPDRPVDAGLGPVAATPIMHWLKSLETLEGPVDEFNQTVVLQAHPVHLRMMSQTSCRPCSTDTACSGCAPGTTTQAAGPSPFPAQVRPTRPAACAQSTCCRTRHSWALGRG</sequence>
<dbReference type="FunFam" id="3.40.50.980:FF:000001">
    <property type="entry name" value="Non-ribosomal peptide synthetase"/>
    <property type="match status" value="1"/>
</dbReference>
<dbReference type="NCBIfam" id="TIGR01733">
    <property type="entry name" value="AA-adenyl-dom"/>
    <property type="match status" value="1"/>
</dbReference>
<dbReference type="Pfam" id="PF00501">
    <property type="entry name" value="AMP-binding"/>
    <property type="match status" value="1"/>
</dbReference>
<dbReference type="InterPro" id="IPR042099">
    <property type="entry name" value="ANL_N_sf"/>
</dbReference>
<dbReference type="SUPFAM" id="SSF52777">
    <property type="entry name" value="CoA-dependent acyltransferases"/>
    <property type="match status" value="2"/>
</dbReference>
<dbReference type="FunFam" id="1.10.1200.10:FF:000005">
    <property type="entry name" value="Nonribosomal peptide synthetase 1"/>
    <property type="match status" value="1"/>
</dbReference>
<dbReference type="InterPro" id="IPR045851">
    <property type="entry name" value="AMP-bd_C_sf"/>
</dbReference>
<dbReference type="InterPro" id="IPR009081">
    <property type="entry name" value="PP-bd_ACP"/>
</dbReference>
<dbReference type="InterPro" id="IPR020845">
    <property type="entry name" value="AMP-binding_CS"/>
</dbReference>
<evidence type="ECO:0000259" key="5">
    <source>
        <dbReference type="PROSITE" id="PS50075"/>
    </source>
</evidence>
<dbReference type="FunFam" id="3.30.300.30:FF:000010">
    <property type="entry name" value="Enterobactin synthetase component F"/>
    <property type="match status" value="1"/>
</dbReference>
<dbReference type="Gene3D" id="3.40.50.12780">
    <property type="entry name" value="N-terminal domain of ligase-like"/>
    <property type="match status" value="1"/>
</dbReference>
<dbReference type="GO" id="GO:0031177">
    <property type="term" value="F:phosphopantetheine binding"/>
    <property type="evidence" value="ECO:0007669"/>
    <property type="project" value="InterPro"/>
</dbReference>
<dbReference type="InterPro" id="IPR000873">
    <property type="entry name" value="AMP-dep_synth/lig_dom"/>
</dbReference>
<dbReference type="Gene3D" id="3.30.559.10">
    <property type="entry name" value="Chloramphenicol acetyltransferase-like domain"/>
    <property type="match status" value="1"/>
</dbReference>
<dbReference type="PROSITE" id="PS50075">
    <property type="entry name" value="CARRIER"/>
    <property type="match status" value="1"/>
</dbReference>
<evidence type="ECO:0000256" key="4">
    <source>
        <dbReference type="ARBA" id="ARBA00022553"/>
    </source>
</evidence>
<dbReference type="Gene3D" id="3.30.300.30">
    <property type="match status" value="1"/>
</dbReference>
<evidence type="ECO:0000313" key="6">
    <source>
        <dbReference type="EMBL" id="STZ74084.1"/>
    </source>
</evidence>
<dbReference type="Pfam" id="PF13193">
    <property type="entry name" value="AMP-binding_C"/>
    <property type="match status" value="1"/>
</dbReference>
<dbReference type="Proteomes" id="UP000255389">
    <property type="component" value="Unassembled WGS sequence"/>
</dbReference>
<dbReference type="InterPro" id="IPR006162">
    <property type="entry name" value="Ppantetheine_attach_site"/>
</dbReference>
<dbReference type="SMART" id="SM00823">
    <property type="entry name" value="PKS_PP"/>
    <property type="match status" value="1"/>
</dbReference>
<comment type="cofactor">
    <cofactor evidence="1">
        <name>pantetheine 4'-phosphate</name>
        <dbReference type="ChEBI" id="CHEBI:47942"/>
    </cofactor>
</comment>
<dbReference type="InterPro" id="IPR023213">
    <property type="entry name" value="CAT-like_dom_sf"/>
</dbReference>
<name>A0A378U9L4_MYCFO</name>
<keyword evidence="4" id="KW-0597">Phosphoprotein</keyword>